<accession>A0AA38R2I8</accession>
<evidence type="ECO:0000259" key="1">
    <source>
        <dbReference type="Pfam" id="PF23868"/>
    </source>
</evidence>
<evidence type="ECO:0000313" key="3">
    <source>
        <dbReference type="Proteomes" id="UP001174694"/>
    </source>
</evidence>
<evidence type="ECO:0000313" key="2">
    <source>
        <dbReference type="EMBL" id="KAJ9131252.1"/>
    </source>
</evidence>
<dbReference type="AlphaFoldDB" id="A0AA38R2I8"/>
<comment type="caution">
    <text evidence="2">The sequence shown here is derived from an EMBL/GenBank/DDBJ whole genome shotgun (WGS) entry which is preliminary data.</text>
</comment>
<protein>
    <submittedName>
        <fullName evidence="2">Serine threonine protein phosphatase 2b catalytic subunit protein</fullName>
    </submittedName>
</protein>
<organism evidence="2 3">
    <name type="scientific">Pleurostoma richardsiae</name>
    <dbReference type="NCBI Taxonomy" id="41990"/>
    <lineage>
        <taxon>Eukaryota</taxon>
        <taxon>Fungi</taxon>
        <taxon>Dikarya</taxon>
        <taxon>Ascomycota</taxon>
        <taxon>Pezizomycotina</taxon>
        <taxon>Sordariomycetes</taxon>
        <taxon>Sordariomycetidae</taxon>
        <taxon>Calosphaeriales</taxon>
        <taxon>Pleurostomataceae</taxon>
        <taxon>Pleurostoma</taxon>
    </lineage>
</organism>
<dbReference type="Proteomes" id="UP001174694">
    <property type="component" value="Unassembled WGS sequence"/>
</dbReference>
<feature type="domain" description="Mmc1 C-terminal" evidence="1">
    <location>
        <begin position="382"/>
        <end position="584"/>
    </location>
</feature>
<reference evidence="2" key="1">
    <citation type="submission" date="2022-07" db="EMBL/GenBank/DDBJ databases">
        <title>Fungi with potential for degradation of polypropylene.</title>
        <authorList>
            <person name="Gostincar C."/>
        </authorList>
    </citation>
    <scope>NUCLEOTIDE SEQUENCE</scope>
    <source>
        <strain evidence="2">EXF-13308</strain>
    </source>
</reference>
<gene>
    <name evidence="2" type="ORF">NKR23_g11815</name>
</gene>
<dbReference type="Pfam" id="PF23867">
    <property type="entry name" value="Mmc1_N"/>
    <property type="match status" value="1"/>
</dbReference>
<dbReference type="Pfam" id="PF23868">
    <property type="entry name" value="Mmc1_C"/>
    <property type="match status" value="1"/>
</dbReference>
<name>A0AA38R2I8_9PEZI</name>
<dbReference type="EMBL" id="JANBVO010000070">
    <property type="protein sequence ID" value="KAJ9131252.1"/>
    <property type="molecule type" value="Genomic_DNA"/>
</dbReference>
<dbReference type="PANTHER" id="PTHR38644:SF1">
    <property type="entry name" value="EXPRESSED PROTEIN"/>
    <property type="match status" value="1"/>
</dbReference>
<dbReference type="InterPro" id="IPR056196">
    <property type="entry name" value="Mmc1_C"/>
</dbReference>
<dbReference type="PANTHER" id="PTHR38644">
    <property type="entry name" value="EXPRESSED PROTEIN"/>
    <property type="match status" value="1"/>
</dbReference>
<keyword evidence="3" id="KW-1185">Reference proteome</keyword>
<proteinExistence type="predicted"/>
<sequence length="632" mass="68726">MPPRFSLRPIAGRSRAFPRAIPESRSSVCLFCSLSAGPRKPRRRIVATRRFESTTTSASAAPDARLEVENALGELEKHAANYVNLSRVRLALSGLRQEPGKESIRVAILGLTDGTDSGRTAKDVVRLLLADPLTPEQDWEKQLTGHDATQPLIIRVGATQPGEEATPEVTKGGLLQEVNVSVPALNGQNLEILVAESNPLVDGEGGGAFQDFEEAVLVPTVDIPTSNTGRYTPITAPVHKALLVTDGIVGAASAISMPLVEYKKTIGAVVNLPGYIPEDASDYVFARIDTKAATTALNLFRESVGNAFEYEHLWFQSNVPALLEWLKSGVLSTSDGTTKEPVRELIASILRNALVEIQEEEARRLSAVLAAKTSSESVASLNKALAHWAESAHAELQDQLDLAFTGRRWRKLNWWKLFWRVDDVGMLSSEMLSQRFLPDSERSVIYLAGRIAEACAHGSAETPAYTAPSFASRDGSPSSPAASNTVVVARETTKWPTHIPFMRDYLQTQTVPALQALAQKLTLQSLSTSGLTSALGVLVYLSNYGVSEAGALAALGIVWSLRRLQKKWETAREYWEGEVREEGRKAVRAVEASVAEVLDKAASRGETVEGMDELRKTRELVEKADEALAKLK</sequence>